<evidence type="ECO:0000313" key="1">
    <source>
        <dbReference type="EMBL" id="JAE11608.1"/>
    </source>
</evidence>
<sequence>MNYTINFHFSDLRSTN</sequence>
<proteinExistence type="predicted"/>
<accession>A0A0A9FTJ1</accession>
<organism evidence="1">
    <name type="scientific">Arundo donax</name>
    <name type="common">Giant reed</name>
    <name type="synonym">Donax arundinaceus</name>
    <dbReference type="NCBI Taxonomy" id="35708"/>
    <lineage>
        <taxon>Eukaryota</taxon>
        <taxon>Viridiplantae</taxon>
        <taxon>Streptophyta</taxon>
        <taxon>Embryophyta</taxon>
        <taxon>Tracheophyta</taxon>
        <taxon>Spermatophyta</taxon>
        <taxon>Magnoliopsida</taxon>
        <taxon>Liliopsida</taxon>
        <taxon>Poales</taxon>
        <taxon>Poaceae</taxon>
        <taxon>PACMAD clade</taxon>
        <taxon>Arundinoideae</taxon>
        <taxon>Arundineae</taxon>
        <taxon>Arundo</taxon>
    </lineage>
</organism>
<reference evidence="1" key="1">
    <citation type="submission" date="2014-09" db="EMBL/GenBank/DDBJ databases">
        <authorList>
            <person name="Magalhaes I.L.F."/>
            <person name="Oliveira U."/>
            <person name="Santos F.R."/>
            <person name="Vidigal T.H.D.A."/>
            <person name="Brescovit A.D."/>
            <person name="Santos A.J."/>
        </authorList>
    </citation>
    <scope>NUCLEOTIDE SEQUENCE</scope>
    <source>
        <tissue evidence="1">Shoot tissue taken approximately 20 cm above the soil surface</tissue>
    </source>
</reference>
<reference evidence="1" key="2">
    <citation type="journal article" date="2015" name="Data Brief">
        <title>Shoot transcriptome of the giant reed, Arundo donax.</title>
        <authorList>
            <person name="Barrero R.A."/>
            <person name="Guerrero F.D."/>
            <person name="Moolhuijzen P."/>
            <person name="Goolsby J.A."/>
            <person name="Tidwell J."/>
            <person name="Bellgard S.E."/>
            <person name="Bellgard M.I."/>
        </authorList>
    </citation>
    <scope>NUCLEOTIDE SEQUENCE</scope>
    <source>
        <tissue evidence="1">Shoot tissue taken approximately 20 cm above the soil surface</tissue>
    </source>
</reference>
<name>A0A0A9FTJ1_ARUDO</name>
<dbReference type="AlphaFoldDB" id="A0A0A9FTJ1"/>
<protein>
    <submittedName>
        <fullName evidence="1">Uncharacterized protein</fullName>
    </submittedName>
</protein>
<dbReference type="EMBL" id="GBRH01186288">
    <property type="protein sequence ID" value="JAE11608.1"/>
    <property type="molecule type" value="Transcribed_RNA"/>
</dbReference>